<protein>
    <submittedName>
        <fullName evidence="1">Uncharacterized protein</fullName>
    </submittedName>
</protein>
<evidence type="ECO:0000313" key="2">
    <source>
        <dbReference type="Proteomes" id="UP001155840"/>
    </source>
</evidence>
<reference evidence="1" key="1">
    <citation type="submission" date="2020-03" db="EMBL/GenBank/DDBJ databases">
        <title>Ferranicluibacter endophyticum gen. nov., sp. nov., a new genus isolated from Rubus ulmifolius Schott. stem.</title>
        <authorList>
            <person name="Roca-Couso R."/>
            <person name="Flores-Felix J.D."/>
            <person name="Igual J.M."/>
            <person name="Rivas R."/>
        </authorList>
    </citation>
    <scope>NUCLEOTIDE SEQUENCE</scope>
    <source>
        <strain evidence="1">CRRU44</strain>
    </source>
</reference>
<comment type="caution">
    <text evidence="1">The sequence shown here is derived from an EMBL/GenBank/DDBJ whole genome shotgun (WGS) entry which is preliminary data.</text>
</comment>
<proteinExistence type="predicted"/>
<name>A0AA43ZJG9_9HYPH</name>
<dbReference type="AlphaFoldDB" id="A0AA43ZJG9"/>
<sequence length="205" mass="23775">MKITETQALILDQIIEAFRTDAALPVRVGPKAFGTAMPDPVESRQDVFVTMREDLAETGGRRTRYENQARNREIERRALCSRSRISAMEQAFGWLTDFIDDEESRKILLAYSDCKARGWVWERYISNRNRKNPQKTAWVKRTLQRKICNCLQMLEDQIPMNTIFLSPNRDLLLSRIEEKGSGKSINSERFAWMASDGKPTLRRTA</sequence>
<gene>
    <name evidence="1" type="ORF">G8E10_17620</name>
</gene>
<dbReference type="EMBL" id="JAANCM010000009">
    <property type="protein sequence ID" value="NHT77536.1"/>
    <property type="molecule type" value="Genomic_DNA"/>
</dbReference>
<evidence type="ECO:0000313" key="1">
    <source>
        <dbReference type="EMBL" id="NHT77536.1"/>
    </source>
</evidence>
<dbReference type="RefSeq" id="WP_167130102.1">
    <property type="nucleotide sequence ID" value="NZ_JAANCM010000009.1"/>
</dbReference>
<accession>A0AA43ZJG9</accession>
<dbReference type="Proteomes" id="UP001155840">
    <property type="component" value="Unassembled WGS sequence"/>
</dbReference>
<keyword evidence="2" id="KW-1185">Reference proteome</keyword>
<organism evidence="1 2">
    <name type="scientific">Ferranicluibacter rubi</name>
    <dbReference type="NCBI Taxonomy" id="2715133"/>
    <lineage>
        <taxon>Bacteria</taxon>
        <taxon>Pseudomonadati</taxon>
        <taxon>Pseudomonadota</taxon>
        <taxon>Alphaproteobacteria</taxon>
        <taxon>Hyphomicrobiales</taxon>
        <taxon>Rhizobiaceae</taxon>
        <taxon>Ferranicluibacter</taxon>
    </lineage>
</organism>